<evidence type="ECO:0000313" key="4">
    <source>
        <dbReference type="EMBL" id="OAE35002.1"/>
    </source>
</evidence>
<dbReference type="InterPro" id="IPR036980">
    <property type="entry name" value="RNase_P/MRP_Rpp29_sf"/>
</dbReference>
<feature type="compositionally biased region" description="Polar residues" evidence="3">
    <location>
        <begin position="33"/>
        <end position="58"/>
    </location>
</feature>
<gene>
    <name evidence="4" type="ORF">AXG93_1864s1300</name>
</gene>
<dbReference type="GO" id="GO:0005634">
    <property type="term" value="C:nucleus"/>
    <property type="evidence" value="ECO:0007669"/>
    <property type="project" value="UniProtKB-SubCell"/>
</dbReference>
<dbReference type="Pfam" id="PF01868">
    <property type="entry name" value="RNase_P-MRP_p29"/>
    <property type="match status" value="1"/>
</dbReference>
<comment type="similarity">
    <text evidence="2">Belongs to the eukaryotic/archaeal RNase P protein component 1 family.</text>
</comment>
<dbReference type="GO" id="GO:0033204">
    <property type="term" value="F:ribonuclease P RNA binding"/>
    <property type="evidence" value="ECO:0007669"/>
    <property type="project" value="InterPro"/>
</dbReference>
<dbReference type="InterPro" id="IPR002730">
    <property type="entry name" value="Rpp29/RNP1"/>
</dbReference>
<organism evidence="4 5">
    <name type="scientific">Marchantia polymorpha subsp. ruderalis</name>
    <dbReference type="NCBI Taxonomy" id="1480154"/>
    <lineage>
        <taxon>Eukaryota</taxon>
        <taxon>Viridiplantae</taxon>
        <taxon>Streptophyta</taxon>
        <taxon>Embryophyta</taxon>
        <taxon>Marchantiophyta</taxon>
        <taxon>Marchantiopsida</taxon>
        <taxon>Marchantiidae</taxon>
        <taxon>Marchantiales</taxon>
        <taxon>Marchantiaceae</taxon>
        <taxon>Marchantia</taxon>
    </lineage>
</organism>
<dbReference type="InterPro" id="IPR016848">
    <property type="entry name" value="RNase_P/MRP_Rpp29-subunit"/>
</dbReference>
<dbReference type="GO" id="GO:0001682">
    <property type="term" value="P:tRNA 5'-leader removal"/>
    <property type="evidence" value="ECO:0007669"/>
    <property type="project" value="InterPro"/>
</dbReference>
<dbReference type="PANTHER" id="PTHR13348:SF0">
    <property type="entry name" value="RIBONUCLEASE P PROTEIN SUBUNIT P29"/>
    <property type="match status" value="1"/>
</dbReference>
<proteinExistence type="inferred from homology"/>
<dbReference type="PANTHER" id="PTHR13348">
    <property type="entry name" value="RIBONUCLEASE P SUBUNIT P29"/>
    <property type="match status" value="1"/>
</dbReference>
<dbReference type="GO" id="GO:0006364">
    <property type="term" value="P:rRNA processing"/>
    <property type="evidence" value="ECO:0007669"/>
    <property type="project" value="TreeGrafter"/>
</dbReference>
<reference evidence="4" key="1">
    <citation type="submission" date="2016-03" db="EMBL/GenBank/DDBJ databases">
        <title>Mechanisms controlling the formation of the plant cell surface in tip-growing cells are functionally conserved among land plants.</title>
        <authorList>
            <person name="Honkanen S."/>
            <person name="Jones V.A."/>
            <person name="Morieri G."/>
            <person name="Champion C."/>
            <person name="Hetherington A.J."/>
            <person name="Kelly S."/>
            <person name="Saint-Marcoux D."/>
            <person name="Proust H."/>
            <person name="Prescott H."/>
            <person name="Dolan L."/>
        </authorList>
    </citation>
    <scope>NUCLEOTIDE SEQUENCE [LARGE SCALE GENOMIC DNA]</scope>
    <source>
        <tissue evidence="4">Whole gametophyte</tissue>
    </source>
</reference>
<feature type="compositionally biased region" description="Basic residues" evidence="3">
    <location>
        <begin position="155"/>
        <end position="174"/>
    </location>
</feature>
<accession>A0A176WRU6</accession>
<dbReference type="SMART" id="SM00538">
    <property type="entry name" value="POP4"/>
    <property type="match status" value="1"/>
</dbReference>
<evidence type="ECO:0000313" key="5">
    <source>
        <dbReference type="Proteomes" id="UP000077202"/>
    </source>
</evidence>
<name>A0A176WRU6_MARPO</name>
<sequence>MPKETVLRVWRYSMATSEKKKGRLEALERRLTATPSTPQDQLPTASKKTATSNASPSTFVYPAPARSQAEIIEREKTYAQLCPSVVDGPLSSLLKHKRGKDSHAAIHDFLKILLEGSSKFQDVEETLESRVQENQVLLLDNPTNQVVPASEKARDRVHRNRAKRSREHMSLRQHRKCGSYGLPQEFREYQLFQPLQEMWTTYAKDLLSDCSETMMQTRLLTADLHGAVLSVVDSKNSSFAGTRGVMVRETENTFGIVTMNNKFRVIPKVGSIFRLEMENIKVTLFGNNLGLRSSATKAKKQKLTSTIEL</sequence>
<comment type="subcellular location">
    <subcellularLocation>
        <location evidence="1">Nucleus</location>
    </subcellularLocation>
</comment>
<feature type="region of interest" description="Disordered" evidence="3">
    <location>
        <begin position="32"/>
        <end position="60"/>
    </location>
</feature>
<dbReference type="GO" id="GO:0000172">
    <property type="term" value="C:ribonuclease MRP complex"/>
    <property type="evidence" value="ECO:0007669"/>
    <property type="project" value="InterPro"/>
</dbReference>
<comment type="caution">
    <text evidence="4">The sequence shown here is derived from an EMBL/GenBank/DDBJ whole genome shotgun (WGS) entry which is preliminary data.</text>
</comment>
<keyword evidence="5" id="KW-1185">Reference proteome</keyword>
<dbReference type="EMBL" id="LVLJ01000293">
    <property type="protein sequence ID" value="OAE35002.1"/>
    <property type="molecule type" value="Genomic_DNA"/>
</dbReference>
<dbReference type="SUPFAM" id="SSF101744">
    <property type="entry name" value="Rof/RNase P subunit-like"/>
    <property type="match status" value="1"/>
</dbReference>
<protein>
    <submittedName>
        <fullName evidence="4">Uncharacterized protein</fullName>
    </submittedName>
</protein>
<dbReference type="Gene3D" id="2.30.30.210">
    <property type="entry name" value="Ribonuclease P/MRP, subunit p29"/>
    <property type="match status" value="1"/>
</dbReference>
<dbReference type="InterPro" id="IPR023534">
    <property type="entry name" value="Rof/RNase_P-like"/>
</dbReference>
<dbReference type="GO" id="GO:0030677">
    <property type="term" value="C:ribonuclease P complex"/>
    <property type="evidence" value="ECO:0007669"/>
    <property type="project" value="InterPro"/>
</dbReference>
<evidence type="ECO:0000256" key="1">
    <source>
        <dbReference type="ARBA" id="ARBA00004123"/>
    </source>
</evidence>
<dbReference type="Proteomes" id="UP000077202">
    <property type="component" value="Unassembled WGS sequence"/>
</dbReference>
<feature type="region of interest" description="Disordered" evidence="3">
    <location>
        <begin position="148"/>
        <end position="174"/>
    </location>
</feature>
<evidence type="ECO:0000256" key="2">
    <source>
        <dbReference type="ARBA" id="ARBA00006181"/>
    </source>
</evidence>
<evidence type="ECO:0000256" key="3">
    <source>
        <dbReference type="SAM" id="MobiDB-lite"/>
    </source>
</evidence>
<dbReference type="AlphaFoldDB" id="A0A176WRU6"/>